<sequence length="178" mass="20166">MPGPGRCQFNENWLEIDDWNLWLRKGKDIYEGFCSFCNKSLDISHSGTASLKAHANSNKHSEFLKHLDSGKEVTIHSLRSETCVQQFGRGKYVQRRPAVRNFLKNSLQRGRNMKVPVIPETKSVANEKIKKTNVVSWNIEGKGSPEEIDKLIKDNQKILPDFVLLQNTEPAANGEGSE</sequence>
<organism evidence="1">
    <name type="scientific">Cuerna arida</name>
    <dbReference type="NCBI Taxonomy" id="1464854"/>
    <lineage>
        <taxon>Eukaryota</taxon>
        <taxon>Metazoa</taxon>
        <taxon>Ecdysozoa</taxon>
        <taxon>Arthropoda</taxon>
        <taxon>Hexapoda</taxon>
        <taxon>Insecta</taxon>
        <taxon>Pterygota</taxon>
        <taxon>Neoptera</taxon>
        <taxon>Paraneoptera</taxon>
        <taxon>Hemiptera</taxon>
        <taxon>Auchenorrhyncha</taxon>
        <taxon>Membracoidea</taxon>
        <taxon>Cicadellidae</taxon>
        <taxon>Cicadellinae</taxon>
        <taxon>Proconiini</taxon>
        <taxon>Cuerna</taxon>
    </lineage>
</organism>
<protein>
    <submittedName>
        <fullName evidence="1">Uncharacterized protein</fullName>
    </submittedName>
</protein>
<feature type="non-terminal residue" evidence="1">
    <location>
        <position position="178"/>
    </location>
</feature>
<dbReference type="EMBL" id="GECZ01010994">
    <property type="protein sequence ID" value="JAS58775.1"/>
    <property type="molecule type" value="Transcribed_RNA"/>
</dbReference>
<name>A0A1B6G8K1_9HEMI</name>
<evidence type="ECO:0000313" key="1">
    <source>
        <dbReference type="EMBL" id="JAS58775.1"/>
    </source>
</evidence>
<dbReference type="AlphaFoldDB" id="A0A1B6G8K1"/>
<reference evidence="1" key="1">
    <citation type="submission" date="2015-11" db="EMBL/GenBank/DDBJ databases">
        <title>De novo transcriptome assembly of four potential Pierce s Disease insect vectors from Arizona vineyards.</title>
        <authorList>
            <person name="Tassone E.E."/>
        </authorList>
    </citation>
    <scope>NUCLEOTIDE SEQUENCE</scope>
</reference>
<accession>A0A1B6G8K1</accession>
<gene>
    <name evidence="1" type="ORF">g.21640</name>
</gene>
<proteinExistence type="predicted"/>